<dbReference type="SUPFAM" id="SSF81296">
    <property type="entry name" value="E set domains"/>
    <property type="match status" value="1"/>
</dbReference>
<dbReference type="InterPro" id="IPR014756">
    <property type="entry name" value="Ig_E-set"/>
</dbReference>
<keyword evidence="2" id="KW-1185">Reference proteome</keyword>
<dbReference type="RefSeq" id="WP_194215282.1">
    <property type="nucleotide sequence ID" value="NZ_CP061205.1"/>
</dbReference>
<dbReference type="PANTHER" id="PTHR48098">
    <property type="entry name" value="ENTEROCHELIN ESTERASE-RELATED"/>
    <property type="match status" value="1"/>
</dbReference>
<evidence type="ECO:0000313" key="2">
    <source>
        <dbReference type="Proteomes" id="UP001595444"/>
    </source>
</evidence>
<dbReference type="GO" id="GO:0016787">
    <property type="term" value="F:hydrolase activity"/>
    <property type="evidence" value="ECO:0007669"/>
    <property type="project" value="UniProtKB-KW"/>
</dbReference>
<dbReference type="Pfam" id="PF00756">
    <property type="entry name" value="Esterase"/>
    <property type="match status" value="1"/>
</dbReference>
<gene>
    <name evidence="1" type="ORF">ACFOKA_07870</name>
</gene>
<reference evidence="2" key="1">
    <citation type="journal article" date="2019" name="Int. J. Syst. Evol. Microbiol.">
        <title>The Global Catalogue of Microorganisms (GCM) 10K type strain sequencing project: providing services to taxonomists for standard genome sequencing and annotation.</title>
        <authorList>
            <consortium name="The Broad Institute Genomics Platform"/>
            <consortium name="The Broad Institute Genome Sequencing Center for Infectious Disease"/>
            <person name="Wu L."/>
            <person name="Ma J."/>
        </authorList>
    </citation>
    <scope>NUCLEOTIDE SEQUENCE [LARGE SCALE GENOMIC DNA]</scope>
    <source>
        <strain evidence="2">KCTC 62164</strain>
    </source>
</reference>
<dbReference type="Proteomes" id="UP001595444">
    <property type="component" value="Unassembled WGS sequence"/>
</dbReference>
<evidence type="ECO:0000313" key="1">
    <source>
        <dbReference type="EMBL" id="MFC3051817.1"/>
    </source>
</evidence>
<dbReference type="Gene3D" id="2.60.40.10">
    <property type="entry name" value="Immunoglobulins"/>
    <property type="match status" value="1"/>
</dbReference>
<name>A0ABV7D4J6_9PROT</name>
<protein>
    <submittedName>
        <fullName evidence="1">Alpha/beta hydrolase</fullName>
    </submittedName>
</protein>
<proteinExistence type="predicted"/>
<dbReference type="SUPFAM" id="SSF53474">
    <property type="entry name" value="alpha/beta-Hydrolases"/>
    <property type="match status" value="1"/>
</dbReference>
<organism evidence="1 2">
    <name type="scientific">Kordiimonas pumila</name>
    <dbReference type="NCBI Taxonomy" id="2161677"/>
    <lineage>
        <taxon>Bacteria</taxon>
        <taxon>Pseudomonadati</taxon>
        <taxon>Pseudomonadota</taxon>
        <taxon>Alphaproteobacteria</taxon>
        <taxon>Kordiimonadales</taxon>
        <taxon>Kordiimonadaceae</taxon>
        <taxon>Kordiimonas</taxon>
    </lineage>
</organism>
<dbReference type="EMBL" id="JBHRSL010000004">
    <property type="protein sequence ID" value="MFC3051817.1"/>
    <property type="molecule type" value="Genomic_DNA"/>
</dbReference>
<accession>A0ABV7D4J6</accession>
<dbReference type="InterPro" id="IPR000801">
    <property type="entry name" value="Esterase-like"/>
</dbReference>
<dbReference type="InterPro" id="IPR050583">
    <property type="entry name" value="Mycobacterial_A85_antigen"/>
</dbReference>
<dbReference type="PANTHER" id="PTHR48098:SF3">
    <property type="entry name" value="IRON(III) ENTEROBACTIN ESTERASE"/>
    <property type="match status" value="1"/>
</dbReference>
<dbReference type="InterPro" id="IPR013783">
    <property type="entry name" value="Ig-like_fold"/>
</dbReference>
<sequence>MFSTNRISYAILPWLLSAAMAIVLVFPALAEGAPEVAISPRLQQLTEKVQAGDSKAQDVFWAAVTKEGLPMLETGAEEGLVTMTFLLRAGNGADPRNVRVAMMVPEHPLYAFSPVVGTNLWSATLEVSDEAMGMYWLAWPRGKDGNSEAVFDYPHRDGIHYEFFADPNAGHSIRGTIQPQFPDKKMSVFFASPDQRLPYSKAQADIPKGTLEHKTLESAAFGGPRQVSVYLPNGYSEGCRYPWVLVFDAENYLSLMSTTIVLDNMIAEKIVPPMGAVFIHTGASRVPDLAPNPRMEGFVRDELIPWARKTYALSVDNQQTAVMGFSHGGLAALNAGLKNSDLIGAVIAHSSSAWWSSTLRPPFSLLESMPPEANELARSFTAGQKLPLRFYMDVGAWEGNWQVNSNIQLKDALVKKGYSVSFRTYEGGHDYLAWRETMPGALRNIFSGRTEAAACVSSQQ</sequence>
<comment type="caution">
    <text evidence="1">The sequence shown here is derived from an EMBL/GenBank/DDBJ whole genome shotgun (WGS) entry which is preliminary data.</text>
</comment>
<dbReference type="Gene3D" id="3.40.50.1820">
    <property type="entry name" value="alpha/beta hydrolase"/>
    <property type="match status" value="1"/>
</dbReference>
<dbReference type="InterPro" id="IPR029058">
    <property type="entry name" value="AB_hydrolase_fold"/>
</dbReference>
<keyword evidence="1" id="KW-0378">Hydrolase</keyword>